<gene>
    <name evidence="1" type="ORF">BDN72DRAFT_905273</name>
</gene>
<evidence type="ECO:0000313" key="2">
    <source>
        <dbReference type="Proteomes" id="UP000308600"/>
    </source>
</evidence>
<keyword evidence="2" id="KW-1185">Reference proteome</keyword>
<dbReference type="EMBL" id="ML208833">
    <property type="protein sequence ID" value="TFK60087.1"/>
    <property type="molecule type" value="Genomic_DNA"/>
</dbReference>
<evidence type="ECO:0000313" key="1">
    <source>
        <dbReference type="EMBL" id="TFK60087.1"/>
    </source>
</evidence>
<accession>A0ACD3A3B9</accession>
<name>A0ACD3A3B9_9AGAR</name>
<proteinExistence type="predicted"/>
<dbReference type="Proteomes" id="UP000308600">
    <property type="component" value="Unassembled WGS sequence"/>
</dbReference>
<sequence length="194" mass="22494">MQPRQEDSLFLDTDHHRSDLEHLQPRKAPSARAHKAPCSRRRRLRPLPSPTLVPRALPALFRQRPSPFFFLHPSHRLLTFHLSAIKTDLSKQPVSAPFLQMIFSLILFVPFVRVSLWAQRSEGVEEWLAACIADLVRAWFGQHPMADAAQRLWFYFTDLMHTLAVIKVALGIFVWRLTTDLMRLDGEPNELDLQ</sequence>
<reference evidence="1 2" key="1">
    <citation type="journal article" date="2019" name="Nat. Ecol. Evol.">
        <title>Megaphylogeny resolves global patterns of mushroom evolution.</title>
        <authorList>
            <person name="Varga T."/>
            <person name="Krizsan K."/>
            <person name="Foldi C."/>
            <person name="Dima B."/>
            <person name="Sanchez-Garcia M."/>
            <person name="Sanchez-Ramirez S."/>
            <person name="Szollosi G.J."/>
            <person name="Szarkandi J.G."/>
            <person name="Papp V."/>
            <person name="Albert L."/>
            <person name="Andreopoulos W."/>
            <person name="Angelini C."/>
            <person name="Antonin V."/>
            <person name="Barry K.W."/>
            <person name="Bougher N.L."/>
            <person name="Buchanan P."/>
            <person name="Buyck B."/>
            <person name="Bense V."/>
            <person name="Catcheside P."/>
            <person name="Chovatia M."/>
            <person name="Cooper J."/>
            <person name="Damon W."/>
            <person name="Desjardin D."/>
            <person name="Finy P."/>
            <person name="Geml J."/>
            <person name="Haridas S."/>
            <person name="Hughes K."/>
            <person name="Justo A."/>
            <person name="Karasinski D."/>
            <person name="Kautmanova I."/>
            <person name="Kiss B."/>
            <person name="Kocsube S."/>
            <person name="Kotiranta H."/>
            <person name="LaButti K.M."/>
            <person name="Lechner B.E."/>
            <person name="Liimatainen K."/>
            <person name="Lipzen A."/>
            <person name="Lukacs Z."/>
            <person name="Mihaltcheva S."/>
            <person name="Morgado L.N."/>
            <person name="Niskanen T."/>
            <person name="Noordeloos M.E."/>
            <person name="Ohm R.A."/>
            <person name="Ortiz-Santana B."/>
            <person name="Ovrebo C."/>
            <person name="Racz N."/>
            <person name="Riley R."/>
            <person name="Savchenko A."/>
            <person name="Shiryaev A."/>
            <person name="Soop K."/>
            <person name="Spirin V."/>
            <person name="Szebenyi C."/>
            <person name="Tomsovsky M."/>
            <person name="Tulloss R.E."/>
            <person name="Uehling J."/>
            <person name="Grigoriev I.V."/>
            <person name="Vagvolgyi C."/>
            <person name="Papp T."/>
            <person name="Martin F.M."/>
            <person name="Miettinen O."/>
            <person name="Hibbett D.S."/>
            <person name="Nagy L.G."/>
        </authorList>
    </citation>
    <scope>NUCLEOTIDE SEQUENCE [LARGE SCALE GENOMIC DNA]</scope>
    <source>
        <strain evidence="1 2">NL-1719</strain>
    </source>
</reference>
<protein>
    <submittedName>
        <fullName evidence="1">Uncharacterized protein</fullName>
    </submittedName>
</protein>
<organism evidence="1 2">
    <name type="scientific">Pluteus cervinus</name>
    <dbReference type="NCBI Taxonomy" id="181527"/>
    <lineage>
        <taxon>Eukaryota</taxon>
        <taxon>Fungi</taxon>
        <taxon>Dikarya</taxon>
        <taxon>Basidiomycota</taxon>
        <taxon>Agaricomycotina</taxon>
        <taxon>Agaricomycetes</taxon>
        <taxon>Agaricomycetidae</taxon>
        <taxon>Agaricales</taxon>
        <taxon>Pluteineae</taxon>
        <taxon>Pluteaceae</taxon>
        <taxon>Pluteus</taxon>
    </lineage>
</organism>